<dbReference type="SUPFAM" id="SSF57535">
    <property type="entry name" value="Complement control module/SCR domain"/>
    <property type="match status" value="1"/>
</dbReference>
<dbReference type="OMA" id="NPNHSWR"/>
<reference evidence="6" key="1">
    <citation type="submission" date="2025-08" db="UniProtKB">
        <authorList>
            <consortium name="RefSeq"/>
        </authorList>
    </citation>
    <scope>IDENTIFICATION</scope>
</reference>
<organism evidence="5 6">
    <name type="scientific">Biomphalaria glabrata</name>
    <name type="common">Bloodfluke planorb</name>
    <name type="synonym">Freshwater snail</name>
    <dbReference type="NCBI Taxonomy" id="6526"/>
    <lineage>
        <taxon>Eukaryota</taxon>
        <taxon>Metazoa</taxon>
        <taxon>Spiralia</taxon>
        <taxon>Lophotrochozoa</taxon>
        <taxon>Mollusca</taxon>
        <taxon>Gastropoda</taxon>
        <taxon>Heterobranchia</taxon>
        <taxon>Euthyneura</taxon>
        <taxon>Panpulmonata</taxon>
        <taxon>Hygrophila</taxon>
        <taxon>Lymnaeoidea</taxon>
        <taxon>Planorbidae</taxon>
        <taxon>Biomphalaria</taxon>
    </lineage>
</organism>
<keyword evidence="5" id="KW-1185">Reference proteome</keyword>
<comment type="caution">
    <text evidence="2">Lacks conserved residue(s) required for the propagation of feature annotation.</text>
</comment>
<dbReference type="GeneID" id="106058795"/>
<dbReference type="InterPro" id="IPR000436">
    <property type="entry name" value="Sushi_SCR_CCP_dom"/>
</dbReference>
<dbReference type="AlphaFoldDB" id="A0A9W3AMI0"/>
<dbReference type="SMART" id="SM00032">
    <property type="entry name" value="CCP"/>
    <property type="match status" value="1"/>
</dbReference>
<evidence type="ECO:0000256" key="3">
    <source>
        <dbReference type="SAM" id="Phobius"/>
    </source>
</evidence>
<evidence type="ECO:0000259" key="4">
    <source>
        <dbReference type="PROSITE" id="PS50923"/>
    </source>
</evidence>
<accession>A0A9W3AMI0</accession>
<dbReference type="CDD" id="cd00033">
    <property type="entry name" value="CCP"/>
    <property type="match status" value="1"/>
</dbReference>
<keyword evidence="3" id="KW-0812">Transmembrane</keyword>
<evidence type="ECO:0000313" key="5">
    <source>
        <dbReference type="Proteomes" id="UP001165740"/>
    </source>
</evidence>
<feature type="disulfide bond" evidence="2">
    <location>
        <begin position="38"/>
        <end position="65"/>
    </location>
</feature>
<dbReference type="Pfam" id="PF00084">
    <property type="entry name" value="Sushi"/>
    <property type="match status" value="1"/>
</dbReference>
<dbReference type="PROSITE" id="PS50923">
    <property type="entry name" value="SUSHI"/>
    <property type="match status" value="1"/>
</dbReference>
<proteinExistence type="predicted"/>
<feature type="domain" description="Sushi" evidence="4">
    <location>
        <begin position="1"/>
        <end position="67"/>
    </location>
</feature>
<evidence type="ECO:0000256" key="2">
    <source>
        <dbReference type="PROSITE-ProRule" id="PRU00302"/>
    </source>
</evidence>
<dbReference type="RefSeq" id="XP_055888451.1">
    <property type="nucleotide sequence ID" value="XM_056032476.1"/>
</dbReference>
<protein>
    <submittedName>
        <fullName evidence="6">Uncharacterized protein LOC106058795</fullName>
    </submittedName>
</protein>
<evidence type="ECO:0000256" key="1">
    <source>
        <dbReference type="ARBA" id="ARBA00023157"/>
    </source>
</evidence>
<keyword evidence="1 2" id="KW-1015">Disulfide bond</keyword>
<sequence>MCSVLASQQLDIVTAENVNSLVPSTYDTKEGTVVTLICYSKGYTIKGPSKVTCVNGKWLPEVPVCVSDSQTTDITTVSNSSTYMEDNSIILITLALVFAFVCVSLMVIVMFKLCSHKVRSLKTSPLYMSPTALKYPSYTGQYPHWINSKWWTNNSSWTYRSTDKLIRDIERSRKQNPNHSWRDFVSLSSQQQF</sequence>
<feature type="transmembrane region" description="Helical" evidence="3">
    <location>
        <begin position="89"/>
        <end position="111"/>
    </location>
</feature>
<dbReference type="Proteomes" id="UP001165740">
    <property type="component" value="Chromosome 6"/>
</dbReference>
<keyword evidence="2" id="KW-0768">Sushi</keyword>
<dbReference type="InterPro" id="IPR035976">
    <property type="entry name" value="Sushi/SCR/CCP_sf"/>
</dbReference>
<dbReference type="Gene3D" id="2.10.70.10">
    <property type="entry name" value="Complement Module, domain 1"/>
    <property type="match status" value="1"/>
</dbReference>
<keyword evidence="3" id="KW-1133">Transmembrane helix</keyword>
<evidence type="ECO:0000313" key="6">
    <source>
        <dbReference type="RefSeq" id="XP_055888451.1"/>
    </source>
</evidence>
<dbReference type="OrthoDB" id="6086550at2759"/>
<gene>
    <name evidence="6" type="primary">LOC106058795</name>
</gene>
<keyword evidence="3" id="KW-0472">Membrane</keyword>
<name>A0A9W3AMI0_BIOGL</name>